<evidence type="ECO:0000256" key="1">
    <source>
        <dbReference type="ARBA" id="ARBA00004127"/>
    </source>
</evidence>
<dbReference type="InterPro" id="IPR050495">
    <property type="entry name" value="ATG22/LtaA_families"/>
</dbReference>
<evidence type="ECO:0000256" key="4">
    <source>
        <dbReference type="ARBA" id="ARBA00022989"/>
    </source>
</evidence>
<dbReference type="GO" id="GO:0022857">
    <property type="term" value="F:transmembrane transporter activity"/>
    <property type="evidence" value="ECO:0007669"/>
    <property type="project" value="InterPro"/>
</dbReference>
<accession>A0A9J6ZUL2</accession>
<evidence type="ECO:0000256" key="3">
    <source>
        <dbReference type="ARBA" id="ARBA00022692"/>
    </source>
</evidence>
<evidence type="ECO:0000256" key="5">
    <source>
        <dbReference type="ARBA" id="ARBA00023136"/>
    </source>
</evidence>
<dbReference type="Proteomes" id="UP001056649">
    <property type="component" value="Chromosome"/>
</dbReference>
<feature type="transmembrane region" description="Helical" evidence="6">
    <location>
        <begin position="95"/>
        <end position="116"/>
    </location>
</feature>
<dbReference type="CDD" id="cd17482">
    <property type="entry name" value="MFS_YxiO_like"/>
    <property type="match status" value="1"/>
</dbReference>
<dbReference type="PANTHER" id="PTHR23519:SF1">
    <property type="entry name" value="AUTOPHAGY-RELATED PROTEIN 22"/>
    <property type="match status" value="1"/>
</dbReference>
<feature type="transmembrane region" description="Helical" evidence="6">
    <location>
        <begin position="337"/>
        <end position="359"/>
    </location>
</feature>
<evidence type="ECO:0000256" key="6">
    <source>
        <dbReference type="SAM" id="Phobius"/>
    </source>
</evidence>
<keyword evidence="9" id="KW-1185">Reference proteome</keyword>
<protein>
    <submittedName>
        <fullName evidence="8">MFS transporter</fullName>
    </submittedName>
</protein>
<feature type="transmembrane region" description="Helical" evidence="6">
    <location>
        <begin position="66"/>
        <end position="83"/>
    </location>
</feature>
<proteinExistence type="predicted"/>
<sequence>MRPDLQQAEAKAKFHSEPRQQLAWGFYDWANSAFATTVMAGFFPIFFKQYWASGLSATDSTFQLGMANSIASLLVVCMAPLLGAIGDQAGAKKRFLLFFAVMGIIMTGALQLVAAGNWGMALLLYGLGILGFSGGNIFYDSLLVAVSDNRDYDRVSALGFALGYLGGGLLFAFDVVMTLHPEWFGLADAAEAVKLSFVSVAVWWALFSVPLFLFVPEPQPLPASTNSLLAGFRQLAETVRKLRQLRITFLFLLAYWFYIDGVDTIVRMAVDYGLSVGFDANNLMVALLLTQFVGFPAAILFGRIGQRHGPRQGILMAIFCYLLILLWAYRMDEVWEFYALAVAIGLVQGGIQALSRSLFARLIPPGQSGEFFGFFNMLGKFAAVLGPLLMGWVGVLTGDPRLAILSVSLLFIIGALLLSRVDIKAGETAARNL</sequence>
<dbReference type="Pfam" id="PF11700">
    <property type="entry name" value="ATG22"/>
    <property type="match status" value="1"/>
</dbReference>
<feature type="transmembrane region" description="Helical" evidence="6">
    <location>
        <begin position="21"/>
        <end position="46"/>
    </location>
</feature>
<evidence type="ECO:0000313" key="8">
    <source>
        <dbReference type="EMBL" id="USF86343.1"/>
    </source>
</evidence>
<comment type="subcellular location">
    <subcellularLocation>
        <location evidence="1">Endomembrane system</location>
        <topology evidence="1">Multi-pass membrane protein</topology>
    </subcellularLocation>
</comment>
<keyword evidence="5 6" id="KW-0472">Membrane</keyword>
<keyword evidence="4 6" id="KW-1133">Transmembrane helix</keyword>
<feature type="domain" description="Major facilitator superfamily (MFS) profile" evidence="7">
    <location>
        <begin position="21"/>
        <end position="426"/>
    </location>
</feature>
<keyword evidence="3 6" id="KW-0812">Transmembrane</keyword>
<reference evidence="8" key="1">
    <citation type="journal article" date="2022" name="Mol. Ecol. Resour.">
        <title>The complete and closed genome of the facultative generalist Candidatus Endoriftia persephone from deep-sea hydrothermal vents.</title>
        <authorList>
            <person name="de Oliveira A.L."/>
            <person name="Srivastava A."/>
            <person name="Espada-Hinojosa S."/>
            <person name="Bright M."/>
        </authorList>
    </citation>
    <scope>NUCLEOTIDE SEQUENCE</scope>
    <source>
        <strain evidence="8">Tica-EPR-9o50.N</strain>
    </source>
</reference>
<dbReference type="AlphaFoldDB" id="A0A9J6ZUL2"/>
<feature type="transmembrane region" description="Helical" evidence="6">
    <location>
        <begin position="282"/>
        <end position="301"/>
    </location>
</feature>
<dbReference type="InterPro" id="IPR024671">
    <property type="entry name" value="Atg22-like"/>
</dbReference>
<dbReference type="EMBL" id="CP090569">
    <property type="protein sequence ID" value="USF86343.1"/>
    <property type="molecule type" value="Genomic_DNA"/>
</dbReference>
<evidence type="ECO:0000259" key="7">
    <source>
        <dbReference type="PROSITE" id="PS50850"/>
    </source>
</evidence>
<feature type="transmembrane region" description="Helical" evidence="6">
    <location>
        <begin position="371"/>
        <end position="396"/>
    </location>
</feature>
<dbReference type="RefSeq" id="WP_251859173.1">
    <property type="nucleotide sequence ID" value="NZ_CP090569.1"/>
</dbReference>
<dbReference type="PROSITE" id="PS50850">
    <property type="entry name" value="MFS"/>
    <property type="match status" value="1"/>
</dbReference>
<feature type="transmembrane region" description="Helical" evidence="6">
    <location>
        <begin position="197"/>
        <end position="215"/>
    </location>
</feature>
<dbReference type="Gene3D" id="1.20.1250.20">
    <property type="entry name" value="MFS general substrate transporter like domains"/>
    <property type="match status" value="1"/>
</dbReference>
<organism evidence="8 9">
    <name type="scientific">Candidatus Endoriftia persephonae</name>
    <dbReference type="NCBI Taxonomy" id="393765"/>
    <lineage>
        <taxon>Bacteria</taxon>
        <taxon>Pseudomonadati</taxon>
        <taxon>Pseudomonadota</taxon>
        <taxon>Gammaproteobacteria</taxon>
        <taxon>Chromatiales</taxon>
        <taxon>Sedimenticolaceae</taxon>
        <taxon>Candidatus Endoriftia</taxon>
    </lineage>
</organism>
<dbReference type="GO" id="GO:0012505">
    <property type="term" value="C:endomembrane system"/>
    <property type="evidence" value="ECO:0007669"/>
    <property type="project" value="UniProtKB-SubCell"/>
</dbReference>
<feature type="transmembrane region" description="Helical" evidence="6">
    <location>
        <begin position="122"/>
        <end position="145"/>
    </location>
</feature>
<dbReference type="PANTHER" id="PTHR23519">
    <property type="entry name" value="AUTOPHAGY-RELATED PROTEIN 22"/>
    <property type="match status" value="1"/>
</dbReference>
<feature type="transmembrane region" description="Helical" evidence="6">
    <location>
        <begin position="249"/>
        <end position="270"/>
    </location>
</feature>
<feature type="transmembrane region" description="Helical" evidence="6">
    <location>
        <begin position="157"/>
        <end position="177"/>
    </location>
</feature>
<feature type="transmembrane region" description="Helical" evidence="6">
    <location>
        <begin position="313"/>
        <end position="331"/>
    </location>
</feature>
<dbReference type="SUPFAM" id="SSF103473">
    <property type="entry name" value="MFS general substrate transporter"/>
    <property type="match status" value="1"/>
</dbReference>
<feature type="transmembrane region" description="Helical" evidence="6">
    <location>
        <begin position="402"/>
        <end position="421"/>
    </location>
</feature>
<dbReference type="KEGG" id="eps:L0Y14_09310"/>
<evidence type="ECO:0000256" key="2">
    <source>
        <dbReference type="ARBA" id="ARBA00022448"/>
    </source>
</evidence>
<dbReference type="InterPro" id="IPR036259">
    <property type="entry name" value="MFS_trans_sf"/>
</dbReference>
<keyword evidence="2" id="KW-0813">Transport</keyword>
<name>A0A9J6ZUL2_9GAMM</name>
<evidence type="ECO:0000313" key="9">
    <source>
        <dbReference type="Proteomes" id="UP001056649"/>
    </source>
</evidence>
<gene>
    <name evidence="8" type="ORF">L0Y14_09310</name>
</gene>
<dbReference type="InterPro" id="IPR020846">
    <property type="entry name" value="MFS_dom"/>
</dbReference>